<dbReference type="PANTHER" id="PTHR14614">
    <property type="entry name" value="HEPATOCELLULAR CARCINOMA-ASSOCIATED ANTIGEN"/>
    <property type="match status" value="1"/>
</dbReference>
<proteinExistence type="predicted"/>
<dbReference type="Gene3D" id="3.40.50.150">
    <property type="entry name" value="Vaccinia Virus protein VP39"/>
    <property type="match status" value="1"/>
</dbReference>
<organism evidence="1 2">
    <name type="scientific">Prunus armeniaca</name>
    <name type="common">Apricot</name>
    <name type="synonym">Armeniaca vulgaris</name>
    <dbReference type="NCBI Taxonomy" id="36596"/>
    <lineage>
        <taxon>Eukaryota</taxon>
        <taxon>Viridiplantae</taxon>
        <taxon>Streptophyta</taxon>
        <taxon>Embryophyta</taxon>
        <taxon>Tracheophyta</taxon>
        <taxon>Spermatophyta</taxon>
        <taxon>Magnoliopsida</taxon>
        <taxon>eudicotyledons</taxon>
        <taxon>Gunneridae</taxon>
        <taxon>Pentapetalae</taxon>
        <taxon>rosids</taxon>
        <taxon>fabids</taxon>
        <taxon>Rosales</taxon>
        <taxon>Rosaceae</taxon>
        <taxon>Amygdaloideae</taxon>
        <taxon>Amygdaleae</taxon>
        <taxon>Prunus</taxon>
    </lineage>
</organism>
<sequence length="315" mass="34884">MVEFLRRGWLGAVKVASPKIPLLIPNSISTTKASSPVVMATEEIVLEEEEEEEKERMVTLGSYKGMVRLLRVKAEQEEEEEEEEELDSFAATAASEEIMLLWGMQQPTLSKPNAFVSQSSLQLKLDSTPGVTGSVMWDSGVILGKFLEHASDSELLLLQGKKVVELGSGCGLVGCIAALLGGQVVLTDLPDRLRLLRKNIEVNLRHEDMRGSAKVMEFIWGDDPDLELTEPPPDVVLGSDVIYSEGAVLDLLSTLRQLCGGETTIFLAGELRNDAVLEYFLECAMKDFVIGRLDQRQWHPDYCSSRVVLYVLVKK</sequence>
<name>A0A6J5XH72_PRUAR</name>
<dbReference type="SUPFAM" id="SSF53335">
    <property type="entry name" value="S-adenosyl-L-methionine-dependent methyltransferases"/>
    <property type="match status" value="1"/>
</dbReference>
<dbReference type="OrthoDB" id="413520at2759"/>
<keyword evidence="2" id="KW-1185">Reference proteome</keyword>
<dbReference type="InterPro" id="IPR019410">
    <property type="entry name" value="Methyltransf_16"/>
</dbReference>
<gene>
    <name evidence="1" type="ORF">ORAREDHAP_LOCUS34185</name>
</gene>
<evidence type="ECO:0000313" key="1">
    <source>
        <dbReference type="EMBL" id="CAB4311927.1"/>
    </source>
</evidence>
<protein>
    <recommendedName>
        <fullName evidence="3">Methyltransferase small domain-containing protein</fullName>
    </recommendedName>
</protein>
<dbReference type="EMBL" id="CAEKKB010000005">
    <property type="protein sequence ID" value="CAB4311927.1"/>
    <property type="molecule type" value="Genomic_DNA"/>
</dbReference>
<dbReference type="Pfam" id="PF10294">
    <property type="entry name" value="Methyltransf_16"/>
    <property type="match status" value="1"/>
</dbReference>
<accession>A0A6J5XH72</accession>
<evidence type="ECO:0000313" key="2">
    <source>
        <dbReference type="Proteomes" id="UP000507245"/>
    </source>
</evidence>
<reference evidence="2" key="1">
    <citation type="journal article" date="2020" name="Genome Biol.">
        <title>Gamete binning: chromosome-level and haplotype-resolved genome assembly enabled by high-throughput single-cell sequencing of gamete genomes.</title>
        <authorList>
            <person name="Campoy J.A."/>
            <person name="Sun H."/>
            <person name="Goel M."/>
            <person name="Jiao W.-B."/>
            <person name="Folz-Donahue K."/>
            <person name="Wang N."/>
            <person name="Rubio M."/>
            <person name="Liu C."/>
            <person name="Kukat C."/>
            <person name="Ruiz D."/>
            <person name="Huettel B."/>
            <person name="Schneeberger K."/>
        </authorList>
    </citation>
    <scope>NUCLEOTIDE SEQUENCE [LARGE SCALE GENOMIC DNA]</scope>
    <source>
        <strain evidence="2">cv. Rojo Pasion</strain>
    </source>
</reference>
<dbReference type="AlphaFoldDB" id="A0A6J5XH72"/>
<dbReference type="InterPro" id="IPR029063">
    <property type="entry name" value="SAM-dependent_MTases_sf"/>
</dbReference>
<evidence type="ECO:0008006" key="3">
    <source>
        <dbReference type="Google" id="ProtNLM"/>
    </source>
</evidence>
<dbReference type="Proteomes" id="UP000507245">
    <property type="component" value="Unassembled WGS sequence"/>
</dbReference>
<dbReference type="CDD" id="cd02440">
    <property type="entry name" value="AdoMet_MTases"/>
    <property type="match status" value="1"/>
</dbReference>
<dbReference type="PANTHER" id="PTHR14614:SF109">
    <property type="entry name" value="RIBOSOMAL LYSINE N-METHYLTRANSFERASE 5"/>
    <property type="match status" value="1"/>
</dbReference>